<dbReference type="Gene3D" id="1.10.150.120">
    <property type="entry name" value="[2Fe-2S]-binding domain"/>
    <property type="match status" value="1"/>
</dbReference>
<dbReference type="EMBL" id="BAAAMU010000026">
    <property type="protein sequence ID" value="GAA1638526.1"/>
    <property type="molecule type" value="Genomic_DNA"/>
</dbReference>
<evidence type="ECO:0000313" key="2">
    <source>
        <dbReference type="EMBL" id="GAA1638526.1"/>
    </source>
</evidence>
<dbReference type="Proteomes" id="UP001500064">
    <property type="component" value="Unassembled WGS sequence"/>
</dbReference>
<reference evidence="2 3" key="1">
    <citation type="journal article" date="2019" name="Int. J. Syst. Evol. Microbiol.">
        <title>The Global Catalogue of Microorganisms (GCM) 10K type strain sequencing project: providing services to taxonomists for standard genome sequencing and annotation.</title>
        <authorList>
            <consortium name="The Broad Institute Genomics Platform"/>
            <consortium name="The Broad Institute Genome Sequencing Center for Infectious Disease"/>
            <person name="Wu L."/>
            <person name="Ma J."/>
        </authorList>
    </citation>
    <scope>NUCLEOTIDE SEQUENCE [LARGE SCALE GENOMIC DNA]</scope>
    <source>
        <strain evidence="2 3">JCM 13929</strain>
    </source>
</reference>
<evidence type="ECO:0000313" key="3">
    <source>
        <dbReference type="Proteomes" id="UP001500064"/>
    </source>
</evidence>
<feature type="region of interest" description="Disordered" evidence="1">
    <location>
        <begin position="16"/>
        <end position="61"/>
    </location>
</feature>
<gene>
    <name evidence="2" type="ORF">GCM10009733_039590</name>
</gene>
<dbReference type="SUPFAM" id="SSF47741">
    <property type="entry name" value="CO dehydrogenase ISP C-domain like"/>
    <property type="match status" value="1"/>
</dbReference>
<sequence length="149" mass="15706">MARPLLVAELAGHELAHGGGSAAPVGEVEPGPLHGMQARGGRGRGSFDGRHLVRRPQLPHGDRTGVDRLAVEVAGARLADVDAAAVLRAVDPENVAQHGQIMAAVALVRRVAQEGREITDADLDRLRNICRCGTYFRIRGAIRAGAAMD</sequence>
<comment type="caution">
    <text evidence="2">The sequence shown here is derived from an EMBL/GenBank/DDBJ whole genome shotgun (WGS) entry which is preliminary data.</text>
</comment>
<protein>
    <submittedName>
        <fullName evidence="2">Uncharacterized protein</fullName>
    </submittedName>
</protein>
<proteinExistence type="predicted"/>
<name>A0ABN2FAW6_9ACTN</name>
<organism evidence="2 3">
    <name type="scientific">Nonomuraea maheshkhaliensis</name>
    <dbReference type="NCBI Taxonomy" id="419590"/>
    <lineage>
        <taxon>Bacteria</taxon>
        <taxon>Bacillati</taxon>
        <taxon>Actinomycetota</taxon>
        <taxon>Actinomycetes</taxon>
        <taxon>Streptosporangiales</taxon>
        <taxon>Streptosporangiaceae</taxon>
        <taxon>Nonomuraea</taxon>
    </lineage>
</organism>
<accession>A0ABN2FAW6</accession>
<dbReference type="InterPro" id="IPR036884">
    <property type="entry name" value="2Fe-2S-bd_dom_sf"/>
</dbReference>
<keyword evidence="3" id="KW-1185">Reference proteome</keyword>
<evidence type="ECO:0000256" key="1">
    <source>
        <dbReference type="SAM" id="MobiDB-lite"/>
    </source>
</evidence>